<gene>
    <name evidence="2" type="ORF">HF838_18545</name>
</gene>
<dbReference type="Gene3D" id="2.40.30.200">
    <property type="match status" value="1"/>
</dbReference>
<dbReference type="InterPro" id="IPR008841">
    <property type="entry name" value="Siphovirus-type_tail_N"/>
</dbReference>
<evidence type="ECO:0000259" key="1">
    <source>
        <dbReference type="Pfam" id="PF05709"/>
    </source>
</evidence>
<dbReference type="EMBL" id="JABAGO010000042">
    <property type="protein sequence ID" value="NMF00230.1"/>
    <property type="molecule type" value="Genomic_DNA"/>
</dbReference>
<sequence>MMSDLTYKNISALSRGVRIQSKEIPLLANIQHQYEDIPGRHGSYSFTDGTLEDITIKVECWFVADSREDLRYKARQIAAWLYSKEKQRLMFNDEPGVFYMARLSNQIDMETLIRHGRFTLQFRCDPFAYSIEEKITRHAIITSPQTFTVSNDATAPTQPILIIRNNSDKPVNNLILRLENEVE</sequence>
<feature type="domain" description="Siphovirus-type tail component RIFT-related" evidence="1">
    <location>
        <begin position="22"/>
        <end position="124"/>
    </location>
</feature>
<dbReference type="InterPro" id="IPR006520">
    <property type="entry name" value="Dit_BPSPP_N"/>
</dbReference>
<dbReference type="AlphaFoldDB" id="A0A848D0F2"/>
<organism evidence="2 3">
    <name type="scientific">Aneurinibacillus aneurinilyticus</name>
    <name type="common">Bacillus aneurinolyticus</name>
    <dbReference type="NCBI Taxonomy" id="1391"/>
    <lineage>
        <taxon>Bacteria</taxon>
        <taxon>Bacillati</taxon>
        <taxon>Bacillota</taxon>
        <taxon>Bacilli</taxon>
        <taxon>Bacillales</taxon>
        <taxon>Paenibacillaceae</taxon>
        <taxon>Aneurinibacillus group</taxon>
        <taxon>Aneurinibacillus</taxon>
    </lineage>
</organism>
<evidence type="ECO:0000313" key="2">
    <source>
        <dbReference type="EMBL" id="NMF00230.1"/>
    </source>
</evidence>
<comment type="caution">
    <text evidence="2">The sequence shown here is derived from an EMBL/GenBank/DDBJ whole genome shotgun (WGS) entry which is preliminary data.</text>
</comment>
<evidence type="ECO:0000313" key="3">
    <source>
        <dbReference type="Proteomes" id="UP000561326"/>
    </source>
</evidence>
<name>A0A848D0F2_ANEAE</name>
<proteinExistence type="predicted"/>
<reference evidence="2 3" key="1">
    <citation type="submission" date="2020-04" db="EMBL/GenBank/DDBJ databases">
        <authorList>
            <person name="Hitch T.C.A."/>
            <person name="Wylensek D."/>
            <person name="Clavel T."/>
        </authorList>
    </citation>
    <scope>NUCLEOTIDE SEQUENCE [LARGE SCALE GENOMIC DNA]</scope>
    <source>
        <strain evidence="2 3">WB01_D5_05</strain>
    </source>
</reference>
<dbReference type="Proteomes" id="UP000561326">
    <property type="component" value="Unassembled WGS sequence"/>
</dbReference>
<dbReference type="RefSeq" id="WP_168976027.1">
    <property type="nucleotide sequence ID" value="NZ_JABAGO010000042.1"/>
</dbReference>
<dbReference type="NCBIfam" id="TIGR01633">
    <property type="entry name" value="phi3626_gp14_N"/>
    <property type="match status" value="1"/>
</dbReference>
<dbReference type="Pfam" id="PF05709">
    <property type="entry name" value="Sipho_tail"/>
    <property type="match status" value="1"/>
</dbReference>
<protein>
    <submittedName>
        <fullName evidence="2">Phage tail family protein</fullName>
    </submittedName>
</protein>
<accession>A0A848D0F2</accession>